<feature type="domain" description="GIY-YIG" evidence="1">
    <location>
        <begin position="42"/>
        <end position="139"/>
    </location>
</feature>
<evidence type="ECO:0000313" key="3">
    <source>
        <dbReference type="Proteomes" id="UP000588586"/>
    </source>
</evidence>
<dbReference type="InterPro" id="IPR000305">
    <property type="entry name" value="GIY-YIG_endonuc"/>
</dbReference>
<dbReference type="PROSITE" id="PS50164">
    <property type="entry name" value="GIY_YIG"/>
    <property type="match status" value="1"/>
</dbReference>
<dbReference type="AlphaFoldDB" id="A0A849HH99"/>
<gene>
    <name evidence="2" type="ORF">HJG52_06480</name>
</gene>
<dbReference type="EMBL" id="JABEPQ010000001">
    <property type="protein sequence ID" value="NNM45651.1"/>
    <property type="molecule type" value="Genomic_DNA"/>
</dbReference>
<evidence type="ECO:0000313" key="2">
    <source>
        <dbReference type="EMBL" id="NNM45651.1"/>
    </source>
</evidence>
<keyword evidence="3" id="KW-1185">Reference proteome</keyword>
<evidence type="ECO:0000259" key="1">
    <source>
        <dbReference type="PROSITE" id="PS50164"/>
    </source>
</evidence>
<accession>A0A849HH99</accession>
<name>A0A849HH99_9MICO</name>
<sequence length="172" mass="19268">MLVGAYGVFWDASLVDWNAYSWRLLGRQGLNASTIQIADFRKARGVYVLYSDTGIYYVGLATGLGGIGGRLKDHRTDEHGGRWSRFSWFAFDGPSDTEMYPDGVLKHDEWAGIEEASDKLLIREMEALLLAVTAPPGNVQRTKFQEGTPWLQVADHPPTVRTFSSLKSKLER</sequence>
<dbReference type="Proteomes" id="UP000588586">
    <property type="component" value="Unassembled WGS sequence"/>
</dbReference>
<protein>
    <submittedName>
        <fullName evidence="2">GIY-YIG nuclease family protein</fullName>
    </submittedName>
</protein>
<dbReference type="RefSeq" id="WP_171242644.1">
    <property type="nucleotide sequence ID" value="NZ_JABEPQ010000001.1"/>
</dbReference>
<reference evidence="2 3" key="1">
    <citation type="submission" date="2020-04" db="EMBL/GenBank/DDBJ databases">
        <title>Knoellia sp. isolate from air conditioner.</title>
        <authorList>
            <person name="Chea S."/>
            <person name="Kim D.-U."/>
        </authorList>
    </citation>
    <scope>NUCLEOTIDE SEQUENCE [LARGE SCALE GENOMIC DNA]</scope>
    <source>
        <strain evidence="2 3">DB2414S</strain>
    </source>
</reference>
<comment type="caution">
    <text evidence="2">The sequence shown here is derived from an EMBL/GenBank/DDBJ whole genome shotgun (WGS) entry which is preliminary data.</text>
</comment>
<organism evidence="2 3">
    <name type="scientific">Knoellia koreensis</name>
    <dbReference type="NCBI Taxonomy" id="2730921"/>
    <lineage>
        <taxon>Bacteria</taxon>
        <taxon>Bacillati</taxon>
        <taxon>Actinomycetota</taxon>
        <taxon>Actinomycetes</taxon>
        <taxon>Micrococcales</taxon>
        <taxon>Intrasporangiaceae</taxon>
        <taxon>Knoellia</taxon>
    </lineage>
</organism>
<dbReference type="CDD" id="cd00719">
    <property type="entry name" value="GIY-YIG_SF"/>
    <property type="match status" value="1"/>
</dbReference>
<proteinExistence type="predicted"/>